<evidence type="ECO:0000313" key="3">
    <source>
        <dbReference type="Proteomes" id="UP000217199"/>
    </source>
</evidence>
<dbReference type="EMBL" id="NBII01000010">
    <property type="protein sequence ID" value="PAV15497.1"/>
    <property type="molecule type" value="Genomic_DNA"/>
</dbReference>
<name>A0A286U7F0_9AGAM</name>
<evidence type="ECO:0000256" key="1">
    <source>
        <dbReference type="SAM" id="MobiDB-lite"/>
    </source>
</evidence>
<proteinExistence type="predicted"/>
<keyword evidence="3" id="KW-1185">Reference proteome</keyword>
<accession>A0A286U7F0</accession>
<feature type="region of interest" description="Disordered" evidence="1">
    <location>
        <begin position="70"/>
        <end position="90"/>
    </location>
</feature>
<evidence type="ECO:0000313" key="2">
    <source>
        <dbReference type="EMBL" id="PAV15497.1"/>
    </source>
</evidence>
<feature type="compositionally biased region" description="Basic and acidic residues" evidence="1">
    <location>
        <begin position="76"/>
        <end position="86"/>
    </location>
</feature>
<sequence length="233" mass="26733">MLADLSEMELDILTATNTQMNRRTLFSGNMRSSWGNTTSEMLPQYLPRRRSDIKNELNITRESSYSDSEFYSSEEYSGREDSKTDSESYDLSHPVLSAKTKLENVSWKYKDGEGSIRWKVHTSSIFDHNTRQLTWNADLISHRRGDIRKSILLSENLGMAFPKASSEKEALEKAENLLRSKNVQGKWEKNLSQNNGRLKDTLEILGKDLKPVRVIKPKKIVLPGDNGPMEELF</sequence>
<dbReference type="AlphaFoldDB" id="A0A286U7F0"/>
<gene>
    <name evidence="2" type="ORF">PNOK_0926100</name>
</gene>
<reference evidence="2 3" key="1">
    <citation type="journal article" date="2017" name="Mol. Ecol.">
        <title>Comparative and population genomic landscape of Phellinus noxius: A hypervariable fungus causing root rot in trees.</title>
        <authorList>
            <person name="Chung C.L."/>
            <person name="Lee T.J."/>
            <person name="Akiba M."/>
            <person name="Lee H.H."/>
            <person name="Kuo T.H."/>
            <person name="Liu D."/>
            <person name="Ke H.M."/>
            <person name="Yokoi T."/>
            <person name="Roa M.B."/>
            <person name="Lu M.J."/>
            <person name="Chang Y.Y."/>
            <person name="Ann P.J."/>
            <person name="Tsai J.N."/>
            <person name="Chen C.Y."/>
            <person name="Tzean S.S."/>
            <person name="Ota Y."/>
            <person name="Hattori T."/>
            <person name="Sahashi N."/>
            <person name="Liou R.F."/>
            <person name="Kikuchi T."/>
            <person name="Tsai I.J."/>
        </authorList>
    </citation>
    <scope>NUCLEOTIDE SEQUENCE [LARGE SCALE GENOMIC DNA]</scope>
    <source>
        <strain evidence="2 3">FFPRI411160</strain>
    </source>
</reference>
<dbReference type="Proteomes" id="UP000217199">
    <property type="component" value="Unassembled WGS sequence"/>
</dbReference>
<comment type="caution">
    <text evidence="2">The sequence shown here is derived from an EMBL/GenBank/DDBJ whole genome shotgun (WGS) entry which is preliminary data.</text>
</comment>
<dbReference type="InParanoid" id="A0A286U7F0"/>
<protein>
    <submittedName>
        <fullName evidence="2">Uncharacterized protein</fullName>
    </submittedName>
</protein>
<organism evidence="2 3">
    <name type="scientific">Pyrrhoderma noxium</name>
    <dbReference type="NCBI Taxonomy" id="2282107"/>
    <lineage>
        <taxon>Eukaryota</taxon>
        <taxon>Fungi</taxon>
        <taxon>Dikarya</taxon>
        <taxon>Basidiomycota</taxon>
        <taxon>Agaricomycotina</taxon>
        <taxon>Agaricomycetes</taxon>
        <taxon>Hymenochaetales</taxon>
        <taxon>Hymenochaetaceae</taxon>
        <taxon>Pyrrhoderma</taxon>
    </lineage>
</organism>